<dbReference type="EMBL" id="CP068595">
    <property type="protein sequence ID" value="QQZ58891.1"/>
    <property type="molecule type" value="Genomic_DNA"/>
</dbReference>
<dbReference type="Proteomes" id="UP000595841">
    <property type="component" value="Chromosome"/>
</dbReference>
<accession>A0A974P882</accession>
<evidence type="ECO:0008006" key="3">
    <source>
        <dbReference type="Google" id="ProtNLM"/>
    </source>
</evidence>
<evidence type="ECO:0000313" key="1">
    <source>
        <dbReference type="EMBL" id="QQZ58891.1"/>
    </source>
</evidence>
<proteinExistence type="predicted"/>
<dbReference type="RefSeq" id="WP_202676323.1">
    <property type="nucleotide sequence ID" value="NZ_CP068595.1"/>
</dbReference>
<organism evidence="1 2">
    <name type="scientific">Paenibacillus sonchi</name>
    <dbReference type="NCBI Taxonomy" id="373687"/>
    <lineage>
        <taxon>Bacteria</taxon>
        <taxon>Bacillati</taxon>
        <taxon>Bacillota</taxon>
        <taxon>Bacilli</taxon>
        <taxon>Bacillales</taxon>
        <taxon>Paenibacillaceae</taxon>
        <taxon>Paenibacillus</taxon>
        <taxon>Paenibacillus sonchi group</taxon>
    </lineage>
</organism>
<dbReference type="Gene3D" id="2.60.120.260">
    <property type="entry name" value="Galactose-binding domain-like"/>
    <property type="match status" value="2"/>
</dbReference>
<sequence>MKNMMLLFILFLVIIDMFPQRTYADEYFYDKNGRLESVKSINNAVDFYYDLNGNLMRKNPNGNLIRNGDFEISDTSSGTASYWRTYTGPGFQEPKGEIETSTVASGKQSQKIITNGVGGLYQDIQIGGDTSYELIGRIMPSNMLNGTVMLKVDYYNASGNLISGETLAEIGAQNLWTTVGGAIRTPKGTLIARIHFHVASSTGGTLVVDMVSMRKSIYGNMLANGDFEAQQMNGVGDGWGKYGAFGEYQLISSNVTSGVQAQKLTMTNVGGLYQDIAVRGNTLYDINGRINISNLSSGKVQLIVNYFDISGKAISGGILAEVSVIDTWTTTGGIIKTPIGASIARIHIQVASSSGGTLLVDMFTMKKV</sequence>
<dbReference type="KEGG" id="pson:JI735_19360"/>
<dbReference type="AlphaFoldDB" id="A0A974P882"/>
<keyword evidence="2" id="KW-1185">Reference proteome</keyword>
<gene>
    <name evidence="1" type="ORF">JI735_19360</name>
</gene>
<name>A0A974P882_9BACL</name>
<reference evidence="1 2" key="1">
    <citation type="submission" date="2021-01" db="EMBL/GenBank/DDBJ databases">
        <title>Whole genome sequence of Paenibacillus sonchi LMG 24727 for comparative genomics.</title>
        <authorList>
            <person name="Lee G."/>
            <person name="Kim M.-J."/>
            <person name="Lim K."/>
            <person name="Shin J.-H."/>
        </authorList>
    </citation>
    <scope>NUCLEOTIDE SEQUENCE [LARGE SCALE GENOMIC DNA]</scope>
    <source>
        <strain evidence="1 2">LMG 24727</strain>
    </source>
</reference>
<evidence type="ECO:0000313" key="2">
    <source>
        <dbReference type="Proteomes" id="UP000595841"/>
    </source>
</evidence>
<protein>
    <recommendedName>
        <fullName evidence="3">CBM-cenC domain-containing protein</fullName>
    </recommendedName>
</protein>